<dbReference type="KEGG" id="emc:129339109"/>
<proteinExistence type="predicted"/>
<dbReference type="Proteomes" id="UP001190640">
    <property type="component" value="Chromosome 12"/>
</dbReference>
<keyword evidence="1" id="KW-1185">Reference proteome</keyword>
<protein>
    <submittedName>
        <fullName evidence="2">Uncharacterized protein LOC129339109</fullName>
    </submittedName>
</protein>
<dbReference type="GeneID" id="129339109"/>
<sequence>MAGGFPAFGWEANSGLLVPSRGRRQDWRLTSSGVGLDYASPLPFPPPFARSTIHEPLPPASEKVWRDEVLPRLATTTQLAHGPKTHGGPLAQLRHPVAAKHWTVLYNKDLRDKLKQRPWRFPLTMANQKSEMRDQYPGWPNLPHYPTFHTGPQPFGLAAHHAEGASKSIVPSTRNEELAGRPFYVRDKAVLRLNDPYMSITTQDFRPFTQKQLQRYSQKDDLKQNGQGQDTHPLIRVPGPMRDVSQFHLHTRVPRLAPNTTAVPHRGLYSLTQESYQLPNDPQRTWDRFCPVEQPPIISYKAPGVEVMCLPGMYETEYKCYGSGKPMPV</sequence>
<organism evidence="1 2">
    <name type="scientific">Eublepharis macularius</name>
    <name type="common">Leopard gecko</name>
    <name type="synonym">Cyrtodactylus macularius</name>
    <dbReference type="NCBI Taxonomy" id="481883"/>
    <lineage>
        <taxon>Eukaryota</taxon>
        <taxon>Metazoa</taxon>
        <taxon>Chordata</taxon>
        <taxon>Craniata</taxon>
        <taxon>Vertebrata</taxon>
        <taxon>Euteleostomi</taxon>
        <taxon>Lepidosauria</taxon>
        <taxon>Squamata</taxon>
        <taxon>Bifurcata</taxon>
        <taxon>Gekkota</taxon>
        <taxon>Eublepharidae</taxon>
        <taxon>Eublepharinae</taxon>
        <taxon>Eublepharis</taxon>
    </lineage>
</organism>
<dbReference type="CTD" id="101059948"/>
<reference evidence="2" key="1">
    <citation type="submission" date="2025-08" db="UniProtKB">
        <authorList>
            <consortium name="RefSeq"/>
        </authorList>
    </citation>
    <scope>IDENTIFICATION</scope>
    <source>
        <tissue evidence="2">Blood</tissue>
    </source>
</reference>
<gene>
    <name evidence="2" type="primary">LOC129339109</name>
</gene>
<dbReference type="PANTHER" id="PTHR37404:SF1">
    <property type="entry name" value="HCG1796489"/>
    <property type="match status" value="1"/>
</dbReference>
<evidence type="ECO:0000313" key="2">
    <source>
        <dbReference type="RefSeq" id="XP_054849687.1"/>
    </source>
</evidence>
<name>A0AA97K5Q4_EUBMA</name>
<dbReference type="PANTHER" id="PTHR37404">
    <property type="entry name" value="HCG1796489"/>
    <property type="match status" value="1"/>
</dbReference>
<accession>A0AA97K5Q4</accession>
<dbReference type="AlphaFoldDB" id="A0AA97K5Q4"/>
<dbReference type="InterPro" id="IPR053347">
    <property type="entry name" value="Axonemal_MT_stabilizer"/>
</dbReference>
<dbReference type="RefSeq" id="XP_054849687.1">
    <property type="nucleotide sequence ID" value="XM_054993712.1"/>
</dbReference>
<evidence type="ECO:0000313" key="1">
    <source>
        <dbReference type="Proteomes" id="UP001190640"/>
    </source>
</evidence>